<dbReference type="EnsemblMetazoa" id="CPIJ016306-RA">
    <property type="protein sequence ID" value="CPIJ016306-PA"/>
    <property type="gene ID" value="CPIJ016306"/>
</dbReference>
<sequence length="392" mass="44105">MANTLDLSLAIRVVGKYDGDAAELENWLNDVTVLRAGQSTVDEAVFVQFMNNRLTGAARVAVTAELRGLKQKDKSLVDFGNEIEKVAARLAAAWVSKQQQLFPTEAATRPIVEPIAVEAFINGLKDQSKVLQMRSRNPETLTKALSDALEIHAQPMPEEVMWTYASYSNPGFRGRGRGKKGKFKGNRGFQNNRNFENQNDYNQQGYNQQGYNQQQQGYNSNRGHRGNRGYQHNRGGGNRGVANVAQGELRPQQQQQQPQQPREEKKNTVGFDFGRDGVMPTLKEAITFLVQVLKIKDTEVHSVYLDISDKTFFVKFTDEMTLKETTQRLRQTETFKYADGREVQVHLFNLPPEVTDAEIAKALAKFGTVRQLVREKLPLELGFNSFSGTRGA</sequence>
<dbReference type="Proteomes" id="UP000002320">
    <property type="component" value="Unassembled WGS sequence"/>
</dbReference>
<organism>
    <name type="scientific">Culex quinquefasciatus</name>
    <name type="common">Southern house mosquito</name>
    <name type="synonym">Culex pungens</name>
    <dbReference type="NCBI Taxonomy" id="7176"/>
    <lineage>
        <taxon>Eukaryota</taxon>
        <taxon>Metazoa</taxon>
        <taxon>Ecdysozoa</taxon>
        <taxon>Arthropoda</taxon>
        <taxon>Hexapoda</taxon>
        <taxon>Insecta</taxon>
        <taxon>Pterygota</taxon>
        <taxon>Neoptera</taxon>
        <taxon>Endopterygota</taxon>
        <taxon>Diptera</taxon>
        <taxon>Nematocera</taxon>
        <taxon>Culicoidea</taxon>
        <taxon>Culicidae</taxon>
        <taxon>Culicinae</taxon>
        <taxon>Culicini</taxon>
        <taxon>Culex</taxon>
        <taxon>Culex</taxon>
    </lineage>
</organism>
<gene>
    <name evidence="3" type="primary">6049673</name>
    <name evidence="2" type="ORF">CpipJ_CPIJ016306</name>
</gene>
<dbReference type="HOGENOM" id="CLU_704486_0_0_1"/>
<protein>
    <submittedName>
        <fullName evidence="2 3">Uncharacterized protein</fullName>
    </submittedName>
</protein>
<dbReference type="EMBL" id="DS232547">
    <property type="protein sequence ID" value="EDS43275.1"/>
    <property type="molecule type" value="Genomic_DNA"/>
</dbReference>
<feature type="region of interest" description="Disordered" evidence="1">
    <location>
        <begin position="169"/>
        <end position="270"/>
    </location>
</feature>
<feature type="compositionally biased region" description="Basic residues" evidence="1">
    <location>
        <begin position="174"/>
        <end position="185"/>
    </location>
</feature>
<dbReference type="AlphaFoldDB" id="B0X9S3"/>
<evidence type="ECO:0000256" key="1">
    <source>
        <dbReference type="SAM" id="MobiDB-lite"/>
    </source>
</evidence>
<evidence type="ECO:0000313" key="4">
    <source>
        <dbReference type="Proteomes" id="UP000002320"/>
    </source>
</evidence>
<name>B0X9S3_CULQU</name>
<dbReference type="InParanoid" id="B0X9S3"/>
<evidence type="ECO:0000313" key="3">
    <source>
        <dbReference type="EnsemblMetazoa" id="CPIJ016306-PA"/>
    </source>
</evidence>
<proteinExistence type="predicted"/>
<feature type="compositionally biased region" description="Low complexity" evidence="1">
    <location>
        <begin position="240"/>
        <end position="260"/>
    </location>
</feature>
<accession>B0X9S3</accession>
<dbReference type="VEuPathDB" id="VectorBase:CQUJHB016726"/>
<dbReference type="OMA" id="RTHAANV"/>
<keyword evidence="4" id="KW-1185">Reference proteome</keyword>
<feature type="compositionally biased region" description="Low complexity" evidence="1">
    <location>
        <begin position="197"/>
        <end position="219"/>
    </location>
</feature>
<dbReference type="OrthoDB" id="7790673at2759"/>
<dbReference type="VEuPathDB" id="VectorBase:CPIJ016306"/>
<reference evidence="2" key="1">
    <citation type="submission" date="2007-03" db="EMBL/GenBank/DDBJ databases">
        <title>Annotation of Culex pipiens quinquefasciatus.</title>
        <authorList>
            <consortium name="The Broad Institute Genome Sequencing Platform"/>
            <person name="Atkinson P.W."/>
            <person name="Hemingway J."/>
            <person name="Christensen B.M."/>
            <person name="Higgs S."/>
            <person name="Kodira C."/>
            <person name="Hannick L."/>
            <person name="Megy K."/>
            <person name="O'Leary S."/>
            <person name="Pearson M."/>
            <person name="Haas B.J."/>
            <person name="Mauceli E."/>
            <person name="Wortman J.R."/>
            <person name="Lee N.H."/>
            <person name="Guigo R."/>
            <person name="Stanke M."/>
            <person name="Alvarado L."/>
            <person name="Amedeo P."/>
            <person name="Antoine C.H."/>
            <person name="Arensburger P."/>
            <person name="Bidwell S.L."/>
            <person name="Crawford M."/>
            <person name="Camaro F."/>
            <person name="Devon K."/>
            <person name="Engels R."/>
            <person name="Hammond M."/>
            <person name="Howarth C."/>
            <person name="Koehrsen M."/>
            <person name="Lawson D."/>
            <person name="Montgomery P."/>
            <person name="Nene V."/>
            <person name="Nusbaum C."/>
            <person name="Puiu D."/>
            <person name="Romero-Severson J."/>
            <person name="Severson D.W."/>
            <person name="Shumway M."/>
            <person name="Sisk P."/>
            <person name="Stolte C."/>
            <person name="Zeng Q."/>
            <person name="Eisenstadt E."/>
            <person name="Fraser-Liggett C."/>
            <person name="Strausberg R."/>
            <person name="Galagan J."/>
            <person name="Birren B."/>
            <person name="Collins F.H."/>
        </authorList>
    </citation>
    <scope>NUCLEOTIDE SEQUENCE [LARGE SCALE GENOMIC DNA]</scope>
    <source>
        <strain evidence="2">JHB</strain>
    </source>
</reference>
<dbReference type="KEGG" id="cqu:CpipJ_CPIJ016306"/>
<reference evidence="3" key="2">
    <citation type="submission" date="2021-02" db="UniProtKB">
        <authorList>
            <consortium name="EnsemblMetazoa"/>
        </authorList>
    </citation>
    <scope>IDENTIFICATION</scope>
    <source>
        <strain evidence="3">JHB</strain>
    </source>
</reference>
<evidence type="ECO:0000313" key="2">
    <source>
        <dbReference type="EMBL" id="EDS43275.1"/>
    </source>
</evidence>